<dbReference type="RefSeq" id="WP_272090305.1">
    <property type="nucleotide sequence ID" value="NZ_JAQNDL010000003.1"/>
</dbReference>
<comment type="caution">
    <text evidence="2">The sequence shown here is derived from an EMBL/GenBank/DDBJ whole genome shotgun (WGS) entry which is preliminary data.</text>
</comment>
<reference evidence="2 3" key="1">
    <citation type="submission" date="2022-11" db="EMBL/GenBank/DDBJ databases">
        <title>Minimal conservation of predation-associated metabolite biosynthetic gene clusters underscores biosynthetic potential of Myxococcota including descriptions for ten novel species: Archangium lansinium sp. nov., Myxococcus landrumus sp. nov., Nannocystis bai.</title>
        <authorList>
            <person name="Ahearne A."/>
            <person name="Stevens C."/>
            <person name="Dowd S."/>
        </authorList>
    </citation>
    <scope>NUCLEOTIDE SEQUENCE [LARGE SCALE GENOMIC DNA]</scope>
    <source>
        <strain evidence="2 3">BB15-2</strain>
    </source>
</reference>
<organism evidence="2 3">
    <name type="scientific">Nannocystis bainbridge</name>
    <dbReference type="NCBI Taxonomy" id="2995303"/>
    <lineage>
        <taxon>Bacteria</taxon>
        <taxon>Pseudomonadati</taxon>
        <taxon>Myxococcota</taxon>
        <taxon>Polyangia</taxon>
        <taxon>Nannocystales</taxon>
        <taxon>Nannocystaceae</taxon>
        <taxon>Nannocystis</taxon>
    </lineage>
</organism>
<keyword evidence="1" id="KW-0472">Membrane</keyword>
<keyword evidence="3" id="KW-1185">Reference proteome</keyword>
<sequence length="100" mass="10278">MSPRLRRSLLAAAGTFAGFTLAWIAVGLGNSGDAFPQGAARQLLPLLLVGPGLGAFAGLRASSRLAVITLLALTLLSASFWLLVPDGWWAVGAPPMPGPR</sequence>
<keyword evidence="1" id="KW-1133">Transmembrane helix</keyword>
<evidence type="ECO:0000256" key="1">
    <source>
        <dbReference type="SAM" id="Phobius"/>
    </source>
</evidence>
<evidence type="ECO:0000313" key="2">
    <source>
        <dbReference type="EMBL" id="MDC0721798.1"/>
    </source>
</evidence>
<dbReference type="EMBL" id="JAQNDL010000003">
    <property type="protein sequence ID" value="MDC0721798.1"/>
    <property type="molecule type" value="Genomic_DNA"/>
</dbReference>
<name>A0ABT5E8M6_9BACT</name>
<feature type="transmembrane region" description="Helical" evidence="1">
    <location>
        <begin position="39"/>
        <end position="58"/>
    </location>
</feature>
<dbReference type="Proteomes" id="UP001221686">
    <property type="component" value="Unassembled WGS sequence"/>
</dbReference>
<feature type="transmembrane region" description="Helical" evidence="1">
    <location>
        <begin position="65"/>
        <end position="84"/>
    </location>
</feature>
<protein>
    <submittedName>
        <fullName evidence="2">Uncharacterized protein</fullName>
    </submittedName>
</protein>
<gene>
    <name evidence="2" type="ORF">POL25_33120</name>
</gene>
<evidence type="ECO:0000313" key="3">
    <source>
        <dbReference type="Proteomes" id="UP001221686"/>
    </source>
</evidence>
<accession>A0ABT5E8M6</accession>
<keyword evidence="1" id="KW-0812">Transmembrane</keyword>
<proteinExistence type="predicted"/>